<evidence type="ECO:0000256" key="1">
    <source>
        <dbReference type="SAM" id="MobiDB-lite"/>
    </source>
</evidence>
<organism evidence="2 3">
    <name type="scientific">Ensete ventricosum</name>
    <name type="common">Abyssinian banana</name>
    <name type="synonym">Musa ensete</name>
    <dbReference type="NCBI Taxonomy" id="4639"/>
    <lineage>
        <taxon>Eukaryota</taxon>
        <taxon>Viridiplantae</taxon>
        <taxon>Streptophyta</taxon>
        <taxon>Embryophyta</taxon>
        <taxon>Tracheophyta</taxon>
        <taxon>Spermatophyta</taxon>
        <taxon>Magnoliopsida</taxon>
        <taxon>Liliopsida</taxon>
        <taxon>Zingiberales</taxon>
        <taxon>Musaceae</taxon>
        <taxon>Ensete</taxon>
    </lineage>
</organism>
<feature type="non-terminal residue" evidence="2">
    <location>
        <position position="125"/>
    </location>
</feature>
<proteinExistence type="predicted"/>
<evidence type="ECO:0000313" key="2">
    <source>
        <dbReference type="EMBL" id="RRT72720.1"/>
    </source>
</evidence>
<dbReference type="EMBL" id="AMZH03003311">
    <property type="protein sequence ID" value="RRT72720.1"/>
    <property type="molecule type" value="Genomic_DNA"/>
</dbReference>
<accession>A0A427A936</accession>
<protein>
    <submittedName>
        <fullName evidence="2">Uncharacterized protein</fullName>
    </submittedName>
</protein>
<reference evidence="2 3" key="1">
    <citation type="journal article" date="2014" name="Agronomy (Basel)">
        <title>A Draft Genome Sequence for Ensete ventricosum, the Drought-Tolerant Tree Against Hunger.</title>
        <authorList>
            <person name="Harrison J."/>
            <person name="Moore K.A."/>
            <person name="Paszkiewicz K."/>
            <person name="Jones T."/>
            <person name="Grant M."/>
            <person name="Ambacheew D."/>
            <person name="Muzemil S."/>
            <person name="Studholme D.J."/>
        </authorList>
    </citation>
    <scope>NUCLEOTIDE SEQUENCE [LARGE SCALE GENOMIC DNA]</scope>
</reference>
<feature type="compositionally biased region" description="Gly residues" evidence="1">
    <location>
        <begin position="96"/>
        <end position="109"/>
    </location>
</feature>
<feature type="region of interest" description="Disordered" evidence="1">
    <location>
        <begin position="92"/>
        <end position="125"/>
    </location>
</feature>
<gene>
    <name evidence="2" type="ORF">B296_00002520</name>
</gene>
<dbReference type="AlphaFoldDB" id="A0A427A936"/>
<dbReference type="Proteomes" id="UP000287651">
    <property type="component" value="Unassembled WGS sequence"/>
</dbReference>
<comment type="caution">
    <text evidence="2">The sequence shown here is derived from an EMBL/GenBank/DDBJ whole genome shotgun (WGS) entry which is preliminary data.</text>
</comment>
<name>A0A427A936_ENSVE</name>
<evidence type="ECO:0000313" key="3">
    <source>
        <dbReference type="Proteomes" id="UP000287651"/>
    </source>
</evidence>
<sequence>MAITNNPQSYPLVGLLRREPLNEPRGLAAIIDEPADGVEKPLRVTPIDAAAAVVVHELAGLPAVDEAASAGFAPGDGDVEVAVDGEEDEVPIGEAEGVGGLAEGLGVGAVGEPEGDGGREEEGAR</sequence>
<feature type="compositionally biased region" description="Basic and acidic residues" evidence="1">
    <location>
        <begin position="116"/>
        <end position="125"/>
    </location>
</feature>